<evidence type="ECO:0000256" key="1">
    <source>
        <dbReference type="ARBA" id="ARBA00004496"/>
    </source>
</evidence>
<evidence type="ECO:0000313" key="8">
    <source>
        <dbReference type="EMBL" id="TFK44083.1"/>
    </source>
</evidence>
<dbReference type="PROSITE" id="PS01036">
    <property type="entry name" value="HSP70_3"/>
    <property type="match status" value="1"/>
</dbReference>
<protein>
    <submittedName>
        <fullName evidence="8">Heat shock protein 70 family</fullName>
    </submittedName>
</protein>
<dbReference type="AlphaFoldDB" id="A0A5C3MHE3"/>
<reference evidence="8 9" key="1">
    <citation type="journal article" date="2019" name="Nat. Ecol. Evol.">
        <title>Megaphylogeny resolves global patterns of mushroom evolution.</title>
        <authorList>
            <person name="Varga T."/>
            <person name="Krizsan K."/>
            <person name="Foldi C."/>
            <person name="Dima B."/>
            <person name="Sanchez-Garcia M."/>
            <person name="Sanchez-Ramirez S."/>
            <person name="Szollosi G.J."/>
            <person name="Szarkandi J.G."/>
            <person name="Papp V."/>
            <person name="Albert L."/>
            <person name="Andreopoulos W."/>
            <person name="Angelini C."/>
            <person name="Antonin V."/>
            <person name="Barry K.W."/>
            <person name="Bougher N.L."/>
            <person name="Buchanan P."/>
            <person name="Buyck B."/>
            <person name="Bense V."/>
            <person name="Catcheside P."/>
            <person name="Chovatia M."/>
            <person name="Cooper J."/>
            <person name="Damon W."/>
            <person name="Desjardin D."/>
            <person name="Finy P."/>
            <person name="Geml J."/>
            <person name="Haridas S."/>
            <person name="Hughes K."/>
            <person name="Justo A."/>
            <person name="Karasinski D."/>
            <person name="Kautmanova I."/>
            <person name="Kiss B."/>
            <person name="Kocsube S."/>
            <person name="Kotiranta H."/>
            <person name="LaButti K.M."/>
            <person name="Lechner B.E."/>
            <person name="Liimatainen K."/>
            <person name="Lipzen A."/>
            <person name="Lukacs Z."/>
            <person name="Mihaltcheva S."/>
            <person name="Morgado L.N."/>
            <person name="Niskanen T."/>
            <person name="Noordeloos M.E."/>
            <person name="Ohm R.A."/>
            <person name="Ortiz-Santana B."/>
            <person name="Ovrebo C."/>
            <person name="Racz N."/>
            <person name="Riley R."/>
            <person name="Savchenko A."/>
            <person name="Shiryaev A."/>
            <person name="Soop K."/>
            <person name="Spirin V."/>
            <person name="Szebenyi C."/>
            <person name="Tomsovsky M."/>
            <person name="Tulloss R.E."/>
            <person name="Uehling J."/>
            <person name="Grigoriev I.V."/>
            <person name="Vagvolgyi C."/>
            <person name="Papp T."/>
            <person name="Martin F.M."/>
            <person name="Miettinen O."/>
            <person name="Hibbett D.S."/>
            <person name="Nagy L.G."/>
        </authorList>
    </citation>
    <scope>NUCLEOTIDE SEQUENCE [LARGE SCALE GENOMIC DNA]</scope>
    <source>
        <strain evidence="8 9">CBS 166.37</strain>
    </source>
</reference>
<keyword evidence="5" id="KW-0067">ATP-binding</keyword>
<sequence>MAVVGIDFGTLHSKIGVARHRGIDIIANEVSNRATPSLVAFGPKQRSIGEAAKTQETSNFKNTVGSLKRLIGRTLNDTQVQDVEKKFLNAKLVDVAGTVGTEVNYLGEKQTFSFTQLVAMYLGKLRDIAAVELKTGVTDVVIAVPGWFTDIQRRALLDAASIAGLNTLRLINDTTASALGYGITKSDLPEPENPRHVVFVDVGHADLSVAVVAFSKGQLIVKSTAYERNLGGRDIDYALVEHFATEFKTKYKIDVLSNPKAMFRLTAGCEKLKKILSANAEAPLNVESIMNDVDATSKLSRDQLEELIAPVLDRIIAPLERAIADSGLTMDEISAVELIGGTTRVPSVRARIQQAFPGKTLSFTLNQDEAVARGATFACAMLSPVFRVRDFHMHDINHFPIKVQWNATPTDPDDDTELVVFPQGNAIPSTKVLSFYRKEPFNIESVYADPSLLPGSINPWIGSFTAKEVPADPKGDATCVKLKTRLNLHGVMSFENAYVEEIEEREEAPMDVDNAPEGAAPPKKKRIVKKKEIPFVSTNTSLDKGKVELLKEQEAQMHAADKLVMDTEDRKNALEEYVYDMRGKVDERYASYVQAEEKSKLLVALQEAEDWLYTEEGEEATKSAYVSRLDALKVIGDPITFRYRENEERQRTIAQLRETLNNYMSQATSGDEKLAHIDEKDKQAVVEKVATVQKWLEDQIVRQAERPKNVDPVLTTAEISKKRDEVIYFATPILTKPKPKPPVVPSTETPPKKDTPETATPPNGEAPKTEETTGPSEMDVD</sequence>
<dbReference type="OrthoDB" id="434160at2759"/>
<dbReference type="InterPro" id="IPR018181">
    <property type="entry name" value="Heat_shock_70_CS"/>
</dbReference>
<dbReference type="Proteomes" id="UP000308652">
    <property type="component" value="Unassembled WGS sequence"/>
</dbReference>
<evidence type="ECO:0000256" key="7">
    <source>
        <dbReference type="SAM" id="MobiDB-lite"/>
    </source>
</evidence>
<dbReference type="FunFam" id="3.30.30.30:FF:000002">
    <property type="entry name" value="Heat shock 70 kDa protein 4"/>
    <property type="match status" value="1"/>
</dbReference>
<keyword evidence="9" id="KW-1185">Reference proteome</keyword>
<dbReference type="FunFam" id="2.60.34.10:FF:000011">
    <property type="entry name" value="Heat shock protein hsp88"/>
    <property type="match status" value="1"/>
</dbReference>
<dbReference type="InterPro" id="IPR043129">
    <property type="entry name" value="ATPase_NBD"/>
</dbReference>
<dbReference type="STRING" id="68775.A0A5C3MHE3"/>
<keyword evidence="6 8" id="KW-0346">Stress response</keyword>
<dbReference type="GO" id="GO:0005829">
    <property type="term" value="C:cytosol"/>
    <property type="evidence" value="ECO:0007669"/>
    <property type="project" value="TreeGrafter"/>
</dbReference>
<dbReference type="InterPro" id="IPR013126">
    <property type="entry name" value="Hsp_70_fam"/>
</dbReference>
<dbReference type="PANTHER" id="PTHR45639:SF4">
    <property type="entry name" value="HSC70CB, ISOFORM G"/>
    <property type="match status" value="1"/>
</dbReference>
<proteinExistence type="inferred from homology"/>
<name>A0A5C3MHE3_9AGAR</name>
<dbReference type="GO" id="GO:0005634">
    <property type="term" value="C:nucleus"/>
    <property type="evidence" value="ECO:0007669"/>
    <property type="project" value="TreeGrafter"/>
</dbReference>
<organism evidence="8 9">
    <name type="scientific">Crucibulum laeve</name>
    <dbReference type="NCBI Taxonomy" id="68775"/>
    <lineage>
        <taxon>Eukaryota</taxon>
        <taxon>Fungi</taxon>
        <taxon>Dikarya</taxon>
        <taxon>Basidiomycota</taxon>
        <taxon>Agaricomycotina</taxon>
        <taxon>Agaricomycetes</taxon>
        <taxon>Agaricomycetidae</taxon>
        <taxon>Agaricales</taxon>
        <taxon>Agaricineae</taxon>
        <taxon>Nidulariaceae</taxon>
        <taxon>Crucibulum</taxon>
    </lineage>
</organism>
<feature type="region of interest" description="Disordered" evidence="7">
    <location>
        <begin position="733"/>
        <end position="781"/>
    </location>
</feature>
<evidence type="ECO:0000256" key="6">
    <source>
        <dbReference type="ARBA" id="ARBA00023016"/>
    </source>
</evidence>
<dbReference type="InterPro" id="IPR029047">
    <property type="entry name" value="HSP70_peptide-bd_sf"/>
</dbReference>
<dbReference type="PANTHER" id="PTHR45639">
    <property type="entry name" value="HSC70CB, ISOFORM G-RELATED"/>
    <property type="match status" value="1"/>
</dbReference>
<evidence type="ECO:0000313" key="9">
    <source>
        <dbReference type="Proteomes" id="UP000308652"/>
    </source>
</evidence>
<dbReference type="GO" id="GO:0140662">
    <property type="term" value="F:ATP-dependent protein folding chaperone"/>
    <property type="evidence" value="ECO:0007669"/>
    <property type="project" value="InterPro"/>
</dbReference>
<dbReference type="Pfam" id="PF00012">
    <property type="entry name" value="HSP70"/>
    <property type="match status" value="1"/>
</dbReference>
<dbReference type="Gene3D" id="2.60.34.10">
    <property type="entry name" value="Substrate Binding Domain Of DNAk, Chain A, domain 1"/>
    <property type="match status" value="1"/>
</dbReference>
<keyword evidence="3" id="KW-0963">Cytoplasm</keyword>
<comment type="similarity">
    <text evidence="2">Belongs to the heat shock protein 70 family.</text>
</comment>
<dbReference type="PRINTS" id="PR00301">
    <property type="entry name" value="HEATSHOCK70"/>
</dbReference>
<dbReference type="GO" id="GO:0005524">
    <property type="term" value="F:ATP binding"/>
    <property type="evidence" value="ECO:0007669"/>
    <property type="project" value="UniProtKB-KW"/>
</dbReference>
<evidence type="ECO:0000256" key="4">
    <source>
        <dbReference type="ARBA" id="ARBA00022741"/>
    </source>
</evidence>
<evidence type="ECO:0000256" key="5">
    <source>
        <dbReference type="ARBA" id="ARBA00022840"/>
    </source>
</evidence>
<dbReference type="FunFam" id="1.20.1270.10:FF:000002">
    <property type="entry name" value="Heat shock 70 kDa protein 4"/>
    <property type="match status" value="1"/>
</dbReference>
<dbReference type="SUPFAM" id="SSF100934">
    <property type="entry name" value="Heat shock protein 70kD (HSP70), C-terminal subdomain"/>
    <property type="match status" value="2"/>
</dbReference>
<dbReference type="Gene3D" id="3.90.640.10">
    <property type="entry name" value="Actin, Chain A, domain 4"/>
    <property type="match status" value="1"/>
</dbReference>
<dbReference type="Gene3D" id="1.20.1270.10">
    <property type="match status" value="1"/>
</dbReference>
<comment type="subcellular location">
    <subcellularLocation>
        <location evidence="1">Cytoplasm</location>
    </subcellularLocation>
</comment>
<keyword evidence="4" id="KW-0547">Nucleotide-binding</keyword>
<dbReference type="SUPFAM" id="SSF53067">
    <property type="entry name" value="Actin-like ATPase domain"/>
    <property type="match status" value="2"/>
</dbReference>
<dbReference type="SUPFAM" id="SSF100920">
    <property type="entry name" value="Heat shock protein 70kD (HSP70), peptide-binding domain"/>
    <property type="match status" value="1"/>
</dbReference>
<dbReference type="Gene3D" id="3.30.420.40">
    <property type="match status" value="2"/>
</dbReference>
<dbReference type="FunFam" id="3.30.420.40:FF:000171">
    <property type="entry name" value="Heat shock 70 kDa protein 4"/>
    <property type="match status" value="2"/>
</dbReference>
<dbReference type="CDD" id="cd24094">
    <property type="entry name" value="ASKHA_NBD_HSP70_ScSse"/>
    <property type="match status" value="1"/>
</dbReference>
<dbReference type="Gene3D" id="3.30.30.30">
    <property type="match status" value="1"/>
</dbReference>
<gene>
    <name evidence="8" type="ORF">BDQ12DRAFT_730191</name>
</gene>
<evidence type="ECO:0000256" key="3">
    <source>
        <dbReference type="ARBA" id="ARBA00022490"/>
    </source>
</evidence>
<accession>A0A5C3MHE3</accession>
<dbReference type="InterPro" id="IPR029048">
    <property type="entry name" value="HSP70_C_sf"/>
</dbReference>
<evidence type="ECO:0000256" key="2">
    <source>
        <dbReference type="ARBA" id="ARBA00007381"/>
    </source>
</evidence>
<dbReference type="FunFam" id="3.90.640.10:FF:000004">
    <property type="entry name" value="Heat shock 70 kDa protein 4"/>
    <property type="match status" value="1"/>
</dbReference>
<dbReference type="EMBL" id="ML213590">
    <property type="protein sequence ID" value="TFK44083.1"/>
    <property type="molecule type" value="Genomic_DNA"/>
</dbReference>